<feature type="transmembrane region" description="Helical" evidence="2">
    <location>
        <begin position="201"/>
        <end position="227"/>
    </location>
</feature>
<keyword evidence="2" id="KW-0472">Membrane</keyword>
<comment type="caution">
    <text evidence="3">The sequence shown here is derived from an EMBL/GenBank/DDBJ whole genome shotgun (WGS) entry which is preliminary data.</text>
</comment>
<accession>A0ABX0SHZ8</accession>
<protein>
    <recommendedName>
        <fullName evidence="5">Integral membrane protein</fullName>
    </recommendedName>
</protein>
<organism evidence="3 4">
    <name type="scientific">Brooklawnia cerclae</name>
    <dbReference type="NCBI Taxonomy" id="349934"/>
    <lineage>
        <taxon>Bacteria</taxon>
        <taxon>Bacillati</taxon>
        <taxon>Actinomycetota</taxon>
        <taxon>Actinomycetes</taxon>
        <taxon>Propionibacteriales</taxon>
        <taxon>Propionibacteriaceae</taxon>
        <taxon>Brooklawnia</taxon>
    </lineage>
</organism>
<feature type="transmembrane region" description="Helical" evidence="2">
    <location>
        <begin position="260"/>
        <end position="278"/>
    </location>
</feature>
<name>A0ABX0SHZ8_9ACTN</name>
<gene>
    <name evidence="3" type="ORF">FB473_002663</name>
</gene>
<keyword evidence="2" id="KW-0812">Transmembrane</keyword>
<feature type="compositionally biased region" description="Low complexity" evidence="1">
    <location>
        <begin position="172"/>
        <end position="188"/>
    </location>
</feature>
<keyword evidence="4" id="KW-1185">Reference proteome</keyword>
<dbReference type="RefSeq" id="WP_167168644.1">
    <property type="nucleotide sequence ID" value="NZ_BAAAOO010000007.1"/>
</dbReference>
<evidence type="ECO:0000256" key="1">
    <source>
        <dbReference type="SAM" id="MobiDB-lite"/>
    </source>
</evidence>
<sequence length="289" mass="29776">MDEVGGTMTRTTQAQPPFGFARPVVPPLSQAVPSPAVREAPGAPAPDAYSPPEGEVLPLASIEPAPPEPRDPTSPFVSSAPPEPAAEWRPDQPLPTNTPAEQATAPEVDPATLPPPNGAAVVPVAAPPVAAMPVAPRYPAPTGYPSPGPQASPYPANPYATGPYSSPANQNAGGPYPYQPRPQAAPGRVSGGMRPAGGAQLALLLAGLIWSQVSIIALIAAAVVSLAGRTAGRVLVTLAAAFVLVLFVPWNYGYIGTDQWQSTAQLLSLVCLVGVALMSRQQLRRQQRP</sequence>
<feature type="transmembrane region" description="Helical" evidence="2">
    <location>
        <begin position="234"/>
        <end position="254"/>
    </location>
</feature>
<evidence type="ECO:0000313" key="4">
    <source>
        <dbReference type="Proteomes" id="UP000749311"/>
    </source>
</evidence>
<evidence type="ECO:0008006" key="5">
    <source>
        <dbReference type="Google" id="ProtNLM"/>
    </source>
</evidence>
<feature type="compositionally biased region" description="Pro residues" evidence="1">
    <location>
        <begin position="143"/>
        <end position="156"/>
    </location>
</feature>
<dbReference type="Proteomes" id="UP000749311">
    <property type="component" value="Unassembled WGS sequence"/>
</dbReference>
<keyword evidence="2" id="KW-1133">Transmembrane helix</keyword>
<feature type="region of interest" description="Disordered" evidence="1">
    <location>
        <begin position="143"/>
        <end position="191"/>
    </location>
</feature>
<reference evidence="3 4" key="1">
    <citation type="submission" date="2020-02" db="EMBL/GenBank/DDBJ databases">
        <title>Sequencing the genomes of 1000 actinobacteria strains.</title>
        <authorList>
            <person name="Klenk H.-P."/>
        </authorList>
    </citation>
    <scope>NUCLEOTIDE SEQUENCE [LARGE SCALE GENOMIC DNA]</scope>
    <source>
        <strain evidence="3 4">DSM 19609</strain>
    </source>
</reference>
<proteinExistence type="predicted"/>
<dbReference type="EMBL" id="JAAMOZ010000001">
    <property type="protein sequence ID" value="NIH58018.1"/>
    <property type="molecule type" value="Genomic_DNA"/>
</dbReference>
<evidence type="ECO:0000313" key="3">
    <source>
        <dbReference type="EMBL" id="NIH58018.1"/>
    </source>
</evidence>
<feature type="region of interest" description="Disordered" evidence="1">
    <location>
        <begin position="1"/>
        <end position="116"/>
    </location>
</feature>
<evidence type="ECO:0000256" key="2">
    <source>
        <dbReference type="SAM" id="Phobius"/>
    </source>
</evidence>